<feature type="region of interest" description="Disordered" evidence="1">
    <location>
        <begin position="37"/>
        <end position="71"/>
    </location>
</feature>
<protein>
    <submittedName>
        <fullName evidence="2">Uncharacterized protein</fullName>
    </submittedName>
</protein>
<evidence type="ECO:0000256" key="1">
    <source>
        <dbReference type="SAM" id="MobiDB-lite"/>
    </source>
</evidence>
<feature type="compositionally biased region" description="Polar residues" evidence="1">
    <location>
        <begin position="179"/>
        <end position="198"/>
    </location>
</feature>
<keyword evidence="3" id="KW-1185">Reference proteome</keyword>
<reference evidence="2" key="2">
    <citation type="submission" date="2020-11" db="EMBL/GenBank/DDBJ databases">
        <authorList>
            <person name="McCartney M.A."/>
            <person name="Auch B."/>
            <person name="Kono T."/>
            <person name="Mallez S."/>
            <person name="Becker A."/>
            <person name="Gohl D.M."/>
            <person name="Silverstein K.A.T."/>
            <person name="Koren S."/>
            <person name="Bechman K.B."/>
            <person name="Herman A."/>
            <person name="Abrahante J.E."/>
            <person name="Garbe J."/>
        </authorList>
    </citation>
    <scope>NUCLEOTIDE SEQUENCE</scope>
    <source>
        <strain evidence="2">Duluth1</strain>
        <tissue evidence="2">Whole animal</tissue>
    </source>
</reference>
<feature type="compositionally biased region" description="Polar residues" evidence="1">
    <location>
        <begin position="37"/>
        <end position="54"/>
    </location>
</feature>
<accession>A0A9D3YEN0</accession>
<dbReference type="EMBL" id="JAIWYP010000015">
    <property type="protein sequence ID" value="KAH3699307.1"/>
    <property type="molecule type" value="Genomic_DNA"/>
</dbReference>
<dbReference type="AlphaFoldDB" id="A0A9D3YEN0"/>
<name>A0A9D3YEN0_DREPO</name>
<dbReference type="Proteomes" id="UP000828390">
    <property type="component" value="Unassembled WGS sequence"/>
</dbReference>
<organism evidence="2 3">
    <name type="scientific">Dreissena polymorpha</name>
    <name type="common">Zebra mussel</name>
    <name type="synonym">Mytilus polymorpha</name>
    <dbReference type="NCBI Taxonomy" id="45954"/>
    <lineage>
        <taxon>Eukaryota</taxon>
        <taxon>Metazoa</taxon>
        <taxon>Spiralia</taxon>
        <taxon>Lophotrochozoa</taxon>
        <taxon>Mollusca</taxon>
        <taxon>Bivalvia</taxon>
        <taxon>Autobranchia</taxon>
        <taxon>Heteroconchia</taxon>
        <taxon>Euheterodonta</taxon>
        <taxon>Imparidentia</taxon>
        <taxon>Neoheterodontei</taxon>
        <taxon>Myida</taxon>
        <taxon>Dreissenoidea</taxon>
        <taxon>Dreissenidae</taxon>
        <taxon>Dreissena</taxon>
    </lineage>
</organism>
<gene>
    <name evidence="2" type="ORF">DPMN_074263</name>
</gene>
<feature type="region of interest" description="Disordered" evidence="1">
    <location>
        <begin position="172"/>
        <end position="198"/>
    </location>
</feature>
<evidence type="ECO:0000313" key="2">
    <source>
        <dbReference type="EMBL" id="KAH3699307.1"/>
    </source>
</evidence>
<reference evidence="2" key="1">
    <citation type="journal article" date="2019" name="bioRxiv">
        <title>The Genome of the Zebra Mussel, Dreissena polymorpha: A Resource for Invasive Species Research.</title>
        <authorList>
            <person name="McCartney M.A."/>
            <person name="Auch B."/>
            <person name="Kono T."/>
            <person name="Mallez S."/>
            <person name="Zhang Y."/>
            <person name="Obille A."/>
            <person name="Becker A."/>
            <person name="Abrahante J.E."/>
            <person name="Garbe J."/>
            <person name="Badalamenti J.P."/>
            <person name="Herman A."/>
            <person name="Mangelson H."/>
            <person name="Liachko I."/>
            <person name="Sullivan S."/>
            <person name="Sone E.D."/>
            <person name="Koren S."/>
            <person name="Silverstein K.A.T."/>
            <person name="Beckman K.B."/>
            <person name="Gohl D.M."/>
        </authorList>
    </citation>
    <scope>NUCLEOTIDE SEQUENCE</scope>
    <source>
        <strain evidence="2">Duluth1</strain>
        <tissue evidence="2">Whole animal</tissue>
    </source>
</reference>
<evidence type="ECO:0000313" key="3">
    <source>
        <dbReference type="Proteomes" id="UP000828390"/>
    </source>
</evidence>
<proteinExistence type="predicted"/>
<comment type="caution">
    <text evidence="2">The sequence shown here is derived from an EMBL/GenBank/DDBJ whole genome shotgun (WGS) entry which is preliminary data.</text>
</comment>
<sequence length="742" mass="80395">MSMDGVDLLSNELASVSLVLICDENGAAKNDRVECLDTNQPMSTDGSLRSSDSELNARGPQRRDPKYAVRNTPPYVYGTTTNDTTQAVVTDINTGYRGNFLSVLMPRQQVVSAFPEPFNIADNLIDASENNGVNGDMNQISSSERFLVSYSSFMAVGATAAAKSSQFTAIEMSPDPAETSPSSRYVSSQGQNRWDSVSMTSDDANWADILNMIREDTKQGDSINSSQKKNNLQLNCNTDVLSPVSTPSTYDKIRTTNGLEWQYPPTECRQNNNGAISYNAHPQPNILWAQAGDVTTHAFLQNNKLPMRIATATDRGYVSTQGHNQPTSSGVSNIPILDLDPQANQLSPKLAIEDSHEMVPLAYQPTQFPSGASDQIAMASAILTQAVFSNEPSAQMVDTQLLYPNETTSQTNNSPLSYSYRTPHNSNGIAKTPTPFPQQTLPNVISAQTNAPPSYPNAWHLDGTSVQMTNAVQYQHQPLCYGTGGQITWSQVSYPQPPANGISGHIVMAQQYKQPPPPHGLSCKTSVPISHPQTHIGPSGQIVKRQGMINNISVNLDGASETPSQTYPPKTAPMIPHFGSQPTHLSHNLRQSFLPEGSVAHDNGLLVSSSSQVSWQETIGNEPAVCMTTGLVANQVTPVAQSSQVIPQAFLINTNGSAVLISSSNQLFQSGASPMVNACRQVFPVAGTNYQAGLRQFCVLNMVKRCCYGTCYSDTCIQNELRFFRSINRVLILKNATLDSSL</sequence>